<dbReference type="InterPro" id="IPR012877">
    <property type="entry name" value="Dhs-27"/>
</dbReference>
<dbReference type="SUPFAM" id="SSF56112">
    <property type="entry name" value="Protein kinase-like (PK-like)"/>
    <property type="match status" value="1"/>
</dbReference>
<dbReference type="AlphaFoldDB" id="A0AA36G4N9"/>
<protein>
    <recommendedName>
        <fullName evidence="1">CHK kinase-like domain-containing protein</fullName>
    </recommendedName>
</protein>
<organism evidence="2 3">
    <name type="scientific">Mesorhabditis spiculigera</name>
    <dbReference type="NCBI Taxonomy" id="96644"/>
    <lineage>
        <taxon>Eukaryota</taxon>
        <taxon>Metazoa</taxon>
        <taxon>Ecdysozoa</taxon>
        <taxon>Nematoda</taxon>
        <taxon>Chromadorea</taxon>
        <taxon>Rhabditida</taxon>
        <taxon>Rhabditina</taxon>
        <taxon>Rhabditomorpha</taxon>
        <taxon>Rhabditoidea</taxon>
        <taxon>Rhabditidae</taxon>
        <taxon>Mesorhabditinae</taxon>
        <taxon>Mesorhabditis</taxon>
    </lineage>
</organism>
<dbReference type="SMART" id="SM00587">
    <property type="entry name" value="CHK"/>
    <property type="match status" value="1"/>
</dbReference>
<dbReference type="Proteomes" id="UP001177023">
    <property type="component" value="Unassembled WGS sequence"/>
</dbReference>
<dbReference type="Gene3D" id="3.90.1200.10">
    <property type="match status" value="1"/>
</dbReference>
<dbReference type="EMBL" id="CATQJA010002640">
    <property type="protein sequence ID" value="CAJ0575714.1"/>
    <property type="molecule type" value="Genomic_DNA"/>
</dbReference>
<keyword evidence="3" id="KW-1185">Reference proteome</keyword>
<sequence length="405" mass="46567">MADLNPEAIGGSSITWDILKKDFQAVFNSTAKIGPNRRWQRIGEGNGCISEIFLATFDWQGDSVGLPEKACIKITNSNRLAAIGSSPGVNLDDAVENARAANDNELYFFENARDKWRYPAELRIPKFYCGRKLGVDGLDAGYFAIEHFNDVVTRHLYHEIQESAILDVLEQLSIVNGHSIRYPELYAEITGDNHKTMMAEFLTFEALSKILDAVAEEFPDIKEELEELRAVTKMFESWEGYQEKVFAACHHHRIFIHGDLWLGNMLWRKEENGDYTMVSLIDWQVSRIGNPHEDIVRLLACAQTTEDYDKKKTAQLHYYYDKLREYSGDAPFPWKDFQDFMDTYEHSYVHMTCKFTPMLLNLRKMLMSNLAEGPAKVAYEASVTSKLKHMVTESSRLIRKWNLTA</sequence>
<evidence type="ECO:0000313" key="3">
    <source>
        <dbReference type="Proteomes" id="UP001177023"/>
    </source>
</evidence>
<evidence type="ECO:0000313" key="2">
    <source>
        <dbReference type="EMBL" id="CAJ0575714.1"/>
    </source>
</evidence>
<name>A0AA36G4N9_9BILA</name>
<accession>A0AA36G4N9</accession>
<feature type="non-terminal residue" evidence="2">
    <location>
        <position position="405"/>
    </location>
</feature>
<dbReference type="InterPro" id="IPR011009">
    <property type="entry name" value="Kinase-like_dom_sf"/>
</dbReference>
<proteinExistence type="predicted"/>
<reference evidence="2" key="1">
    <citation type="submission" date="2023-06" db="EMBL/GenBank/DDBJ databases">
        <authorList>
            <person name="Delattre M."/>
        </authorList>
    </citation>
    <scope>NUCLEOTIDE SEQUENCE</scope>
    <source>
        <strain evidence="2">AF72</strain>
    </source>
</reference>
<dbReference type="PANTHER" id="PTHR23020:SF15">
    <property type="entry name" value="CHK KINASE-LIKE DOMAIN-CONTAINING PROTEIN"/>
    <property type="match status" value="1"/>
</dbReference>
<dbReference type="InterPro" id="IPR015897">
    <property type="entry name" value="CHK_kinase-like"/>
</dbReference>
<evidence type="ECO:0000259" key="1">
    <source>
        <dbReference type="SMART" id="SM00587"/>
    </source>
</evidence>
<dbReference type="Pfam" id="PF07914">
    <property type="entry name" value="DUF1679"/>
    <property type="match status" value="1"/>
</dbReference>
<dbReference type="InterPro" id="IPR052961">
    <property type="entry name" value="Oxido-Kinase-like_Enzymes"/>
</dbReference>
<gene>
    <name evidence="2" type="ORF">MSPICULIGERA_LOCUS14021</name>
</gene>
<dbReference type="PANTHER" id="PTHR23020">
    <property type="entry name" value="UNCHARACTERIZED NUCLEAR HORMONE RECEPTOR-RELATED"/>
    <property type="match status" value="1"/>
</dbReference>
<feature type="domain" description="CHK kinase-like" evidence="1">
    <location>
        <begin position="143"/>
        <end position="329"/>
    </location>
</feature>
<comment type="caution">
    <text evidence="2">The sequence shown here is derived from an EMBL/GenBank/DDBJ whole genome shotgun (WGS) entry which is preliminary data.</text>
</comment>